<dbReference type="SMART" id="SM00710">
    <property type="entry name" value="PbH1"/>
    <property type="match status" value="6"/>
</dbReference>
<dbReference type="OrthoDB" id="9807299at2"/>
<dbReference type="Proteomes" id="UP000006327">
    <property type="component" value="Unassembled WGS sequence"/>
</dbReference>
<gene>
    <name evidence="3" type="ORF">GARC_5353</name>
</gene>
<sequence length="564" mass="62467">MNYARFFTYFWLSIFLFSCSWQGNNPVTSDVVIKVSDYNVIAGVEDVTQPLRNAISAAKKRNANKLVFEPGIYHFKSATAMADYDLLMSSKLHFDTPWGLGAEGYNKSISFNELNNLTIDGQGSTLVFHGLTQAIELISSHNITLKNFTIKWQRPLFSIGTVLIADGNTVSVEFDEIFPVVGGEPVWAYMDYNPQTKKLGVFDDWRIKEPMTFVSPQVLSFKSDRKLPVGHRLIVRHVGNYRPAIHLVNTQNIHFENVTILSAPGMGVIGHNCHNVSFNKLSVKPEKDHLMSTNTDATHFISCTGEISIKNSYFEGMGDDATNVHGFYLSIKKIIDQHNIVTYLEANTQDHLVDIPAVGDKMEYINRSNLSIIGGNIIKKVTAHENREISIEFSEPLPKGFLANNLLANATKTASLHFANNTVKNIRARGILFQSRGALIENNTFDSTTGTGILIDTATGWMESIGTQDVIIRNNVIKSSGYGDGTYRNASGIAVLTESNQSISGVHKNLTIEGNRIEGVGNRGIYVCCSDNVQIKNNVINNSKPKIFTENTTNLTLINNTGND</sequence>
<dbReference type="AlphaFoldDB" id="K6YZZ1"/>
<protein>
    <recommendedName>
        <fullName evidence="2">Right handed beta helix domain-containing protein</fullName>
    </recommendedName>
</protein>
<dbReference type="RefSeq" id="WP_007625993.1">
    <property type="nucleotide sequence ID" value="NZ_BAEO01000072.1"/>
</dbReference>
<dbReference type="InterPro" id="IPR039448">
    <property type="entry name" value="Beta_helix"/>
</dbReference>
<proteinExistence type="predicted"/>
<reference evidence="3 4" key="1">
    <citation type="journal article" date="2017" name="Antonie Van Leeuwenhoek">
        <title>Rhizobium rhizosphaerae sp. nov., a novel species isolated from rice rhizosphere.</title>
        <authorList>
            <person name="Zhao J.J."/>
            <person name="Zhang J."/>
            <person name="Zhang R.J."/>
            <person name="Zhang C.W."/>
            <person name="Yin H.Q."/>
            <person name="Zhang X.X."/>
        </authorList>
    </citation>
    <scope>NUCLEOTIDE SEQUENCE [LARGE SCALE GENOMIC DNA]</scope>
    <source>
        <strain evidence="3 4">BSs20135</strain>
    </source>
</reference>
<dbReference type="Pfam" id="PF13229">
    <property type="entry name" value="Beta_helix"/>
    <property type="match status" value="1"/>
</dbReference>
<dbReference type="InterPro" id="IPR012334">
    <property type="entry name" value="Pectin_lyas_fold"/>
</dbReference>
<comment type="caution">
    <text evidence="3">The sequence shown here is derived from an EMBL/GenBank/DDBJ whole genome shotgun (WGS) entry which is preliminary data.</text>
</comment>
<evidence type="ECO:0000259" key="2">
    <source>
        <dbReference type="Pfam" id="PF13229"/>
    </source>
</evidence>
<evidence type="ECO:0000313" key="3">
    <source>
        <dbReference type="EMBL" id="GAC22288.1"/>
    </source>
</evidence>
<keyword evidence="1" id="KW-0732">Signal</keyword>
<organism evidence="3 4">
    <name type="scientific">Paraglaciecola arctica BSs20135</name>
    <dbReference type="NCBI Taxonomy" id="493475"/>
    <lineage>
        <taxon>Bacteria</taxon>
        <taxon>Pseudomonadati</taxon>
        <taxon>Pseudomonadota</taxon>
        <taxon>Gammaproteobacteria</taxon>
        <taxon>Alteromonadales</taxon>
        <taxon>Alteromonadaceae</taxon>
        <taxon>Paraglaciecola</taxon>
    </lineage>
</organism>
<dbReference type="STRING" id="493475.GARC_5353"/>
<dbReference type="PROSITE" id="PS51257">
    <property type="entry name" value="PROKAR_LIPOPROTEIN"/>
    <property type="match status" value="1"/>
</dbReference>
<evidence type="ECO:0000313" key="4">
    <source>
        <dbReference type="Proteomes" id="UP000006327"/>
    </source>
</evidence>
<feature type="domain" description="Right handed beta helix" evidence="2">
    <location>
        <begin position="413"/>
        <end position="561"/>
    </location>
</feature>
<name>K6YZZ1_9ALTE</name>
<feature type="chain" id="PRO_5003897936" description="Right handed beta helix domain-containing protein" evidence="1">
    <location>
        <begin position="24"/>
        <end position="564"/>
    </location>
</feature>
<dbReference type="InterPro" id="IPR011050">
    <property type="entry name" value="Pectin_lyase_fold/virulence"/>
</dbReference>
<dbReference type="Gene3D" id="2.160.20.10">
    <property type="entry name" value="Single-stranded right-handed beta-helix, Pectin lyase-like"/>
    <property type="match status" value="3"/>
</dbReference>
<dbReference type="EMBL" id="BAEO01000072">
    <property type="protein sequence ID" value="GAC22288.1"/>
    <property type="molecule type" value="Genomic_DNA"/>
</dbReference>
<accession>K6YZZ1</accession>
<keyword evidence="4" id="KW-1185">Reference proteome</keyword>
<evidence type="ECO:0000256" key="1">
    <source>
        <dbReference type="SAM" id="SignalP"/>
    </source>
</evidence>
<dbReference type="eggNOG" id="COG5434">
    <property type="taxonomic scope" value="Bacteria"/>
</dbReference>
<dbReference type="SUPFAM" id="SSF51126">
    <property type="entry name" value="Pectin lyase-like"/>
    <property type="match status" value="1"/>
</dbReference>
<feature type="signal peptide" evidence="1">
    <location>
        <begin position="1"/>
        <end position="23"/>
    </location>
</feature>
<dbReference type="InterPro" id="IPR006626">
    <property type="entry name" value="PbH1"/>
</dbReference>